<evidence type="ECO:0000313" key="2">
    <source>
        <dbReference type="EMBL" id="TDR95316.1"/>
    </source>
</evidence>
<evidence type="ECO:0000259" key="1">
    <source>
        <dbReference type="Pfam" id="PF01471"/>
    </source>
</evidence>
<dbReference type="RefSeq" id="WP_133767926.1">
    <property type="nucleotide sequence ID" value="NZ_SNZR01000007.1"/>
</dbReference>
<dbReference type="InterPro" id="IPR002477">
    <property type="entry name" value="Peptidoglycan-bd-like"/>
</dbReference>
<dbReference type="AlphaFoldDB" id="A0A4R7CCV5"/>
<dbReference type="Proteomes" id="UP000295122">
    <property type="component" value="Unassembled WGS sequence"/>
</dbReference>
<feature type="non-terminal residue" evidence="2">
    <location>
        <position position="1"/>
    </location>
</feature>
<comment type="caution">
    <text evidence="2">The sequence shown here is derived from an EMBL/GenBank/DDBJ whole genome shotgun (WGS) entry which is preliminary data.</text>
</comment>
<dbReference type="Pfam" id="PF01471">
    <property type="entry name" value="PG_binding_1"/>
    <property type="match status" value="1"/>
</dbReference>
<protein>
    <submittedName>
        <fullName evidence="2">Putative peptidoglycan binding protein</fullName>
    </submittedName>
</protein>
<keyword evidence="3" id="KW-1185">Reference proteome</keyword>
<sequence length="88" mass="9200">VLWSKGKVVSILPLLDTAPEPLPTLPAGKATIRRGSKGAVVAEWQGIIRVMTDGDFGPKTEAATIAWQKARGLVPDGVVGPKTWALAA</sequence>
<accession>A0A4R7CCV5</accession>
<dbReference type="OrthoDB" id="1523598at2"/>
<dbReference type="InterPro" id="IPR036365">
    <property type="entry name" value="PGBD-like_sf"/>
</dbReference>
<organism evidence="2 3">
    <name type="scientific">Enterovirga rhinocerotis</name>
    <dbReference type="NCBI Taxonomy" id="1339210"/>
    <lineage>
        <taxon>Bacteria</taxon>
        <taxon>Pseudomonadati</taxon>
        <taxon>Pseudomonadota</taxon>
        <taxon>Alphaproteobacteria</taxon>
        <taxon>Hyphomicrobiales</taxon>
        <taxon>Methylobacteriaceae</taxon>
        <taxon>Enterovirga</taxon>
    </lineage>
</organism>
<dbReference type="EMBL" id="SNZR01000007">
    <property type="protein sequence ID" value="TDR95316.1"/>
    <property type="molecule type" value="Genomic_DNA"/>
</dbReference>
<evidence type="ECO:0000313" key="3">
    <source>
        <dbReference type="Proteomes" id="UP000295122"/>
    </source>
</evidence>
<dbReference type="InterPro" id="IPR036366">
    <property type="entry name" value="PGBDSf"/>
</dbReference>
<dbReference type="Gene3D" id="1.10.101.10">
    <property type="entry name" value="PGBD-like superfamily/PGBD"/>
    <property type="match status" value="1"/>
</dbReference>
<feature type="domain" description="Peptidoglycan binding-like" evidence="1">
    <location>
        <begin position="51"/>
        <end position="85"/>
    </location>
</feature>
<proteinExistence type="predicted"/>
<dbReference type="SUPFAM" id="SSF47090">
    <property type="entry name" value="PGBD-like"/>
    <property type="match status" value="1"/>
</dbReference>
<name>A0A4R7CCV5_9HYPH</name>
<gene>
    <name evidence="2" type="ORF">EV668_0107</name>
</gene>
<reference evidence="2 3" key="1">
    <citation type="submission" date="2019-03" db="EMBL/GenBank/DDBJ databases">
        <title>Genomic Encyclopedia of Type Strains, Phase IV (KMG-IV): sequencing the most valuable type-strain genomes for metagenomic binning, comparative biology and taxonomic classification.</title>
        <authorList>
            <person name="Goeker M."/>
        </authorList>
    </citation>
    <scope>NUCLEOTIDE SEQUENCE [LARGE SCALE GENOMIC DNA]</scope>
    <source>
        <strain evidence="2 3">DSM 25903</strain>
    </source>
</reference>